<dbReference type="InterPro" id="IPR035513">
    <property type="entry name" value="Invertase/methylesterase_inhib"/>
</dbReference>
<proteinExistence type="inferred from homology"/>
<dbReference type="SMART" id="SM00856">
    <property type="entry name" value="PMEI"/>
    <property type="match status" value="3"/>
</dbReference>
<dbReference type="CDD" id="cd15798">
    <property type="entry name" value="PMEI-like_3"/>
    <property type="match status" value="3"/>
</dbReference>
<keyword evidence="5" id="KW-1015">Disulfide bond</keyword>
<keyword evidence="8" id="KW-0472">Membrane</keyword>
<evidence type="ECO:0000256" key="1">
    <source>
        <dbReference type="ARBA" id="ARBA00006027"/>
    </source>
</evidence>
<comment type="similarity">
    <text evidence="7">Belongs to the PMEI family.</text>
</comment>
<dbReference type="EMBL" id="SMMG02000012">
    <property type="protein sequence ID" value="KAA3454801.1"/>
    <property type="molecule type" value="Genomic_DNA"/>
</dbReference>
<dbReference type="InterPro" id="IPR051955">
    <property type="entry name" value="PME_Inhibitor"/>
</dbReference>
<dbReference type="AlphaFoldDB" id="A0A5B6U9S4"/>
<organism evidence="11 12">
    <name type="scientific">Gossypium australe</name>
    <dbReference type="NCBI Taxonomy" id="47621"/>
    <lineage>
        <taxon>Eukaryota</taxon>
        <taxon>Viridiplantae</taxon>
        <taxon>Streptophyta</taxon>
        <taxon>Embryophyta</taxon>
        <taxon>Tracheophyta</taxon>
        <taxon>Spermatophyta</taxon>
        <taxon>Magnoliopsida</taxon>
        <taxon>eudicotyledons</taxon>
        <taxon>Gunneridae</taxon>
        <taxon>Pentapetalae</taxon>
        <taxon>rosids</taxon>
        <taxon>malvids</taxon>
        <taxon>Malvales</taxon>
        <taxon>Malvaceae</taxon>
        <taxon>Malvoideae</taxon>
        <taxon>Gossypium</taxon>
    </lineage>
</organism>
<feature type="domain" description="Pectinesterase inhibitor" evidence="10">
    <location>
        <begin position="421"/>
        <end position="553"/>
    </location>
</feature>
<evidence type="ECO:0000256" key="3">
    <source>
        <dbReference type="ARBA" id="ARBA00013229"/>
    </source>
</evidence>
<comment type="caution">
    <text evidence="11">The sequence shown here is derived from an EMBL/GenBank/DDBJ whole genome shotgun (WGS) entry which is preliminary data.</text>
</comment>
<evidence type="ECO:0000256" key="9">
    <source>
        <dbReference type="SAM" id="SignalP"/>
    </source>
</evidence>
<evidence type="ECO:0000256" key="2">
    <source>
        <dbReference type="ARBA" id="ARBA00007786"/>
    </source>
</evidence>
<dbReference type="Pfam" id="PF04043">
    <property type="entry name" value="PMEI"/>
    <property type="match status" value="3"/>
</dbReference>
<dbReference type="FunFam" id="1.20.140.40:FF:000010">
    <property type="entry name" value="Pectinesterase"/>
    <property type="match status" value="1"/>
</dbReference>
<feature type="signal peptide" evidence="9">
    <location>
        <begin position="1"/>
        <end position="26"/>
    </location>
</feature>
<evidence type="ECO:0000256" key="5">
    <source>
        <dbReference type="ARBA" id="ARBA00023157"/>
    </source>
</evidence>
<dbReference type="NCBIfam" id="TIGR01614">
    <property type="entry name" value="PME_inhib"/>
    <property type="match status" value="2"/>
</dbReference>
<evidence type="ECO:0000256" key="7">
    <source>
        <dbReference type="ARBA" id="ARBA00038471"/>
    </source>
</evidence>
<dbReference type="GO" id="GO:0004857">
    <property type="term" value="F:enzyme inhibitor activity"/>
    <property type="evidence" value="ECO:0007669"/>
    <property type="project" value="InterPro"/>
</dbReference>
<accession>A0A5B6U9S4</accession>
<feature type="domain" description="Pectinesterase inhibitor" evidence="10">
    <location>
        <begin position="239"/>
        <end position="406"/>
    </location>
</feature>
<evidence type="ECO:0000313" key="11">
    <source>
        <dbReference type="EMBL" id="KAA3454801.1"/>
    </source>
</evidence>
<feature type="transmembrane region" description="Helical" evidence="8">
    <location>
        <begin position="207"/>
        <end position="225"/>
    </location>
</feature>
<dbReference type="EC" id="3.1.1.11" evidence="3"/>
<keyword evidence="4 9" id="KW-0732">Signal</keyword>
<keyword evidence="12" id="KW-1185">Reference proteome</keyword>
<comment type="similarity">
    <text evidence="2">In the C-terminal section; belongs to the pectinesterase family.</text>
</comment>
<dbReference type="SUPFAM" id="SSF101148">
    <property type="entry name" value="Plant invertase/pectin methylesterase inhibitor"/>
    <property type="match status" value="3"/>
</dbReference>
<dbReference type="InterPro" id="IPR006501">
    <property type="entry name" value="Pectinesterase_inhib_dom"/>
</dbReference>
<gene>
    <name evidence="11" type="ORF">EPI10_017890</name>
</gene>
<sequence length="563" mass="62523">MQGSSSSSRHVLAILLIILQFTSSIAKTFSNKPYHTRRNTEYIRSSCTTTTYPRLCYRSLSIYASKINTSPRLIAHTALLVTFRASKSTSRLMRKIARTHRLKPRVAAAMADCIEVIDDSIDELQKSIGEIVRIRRSNFVLIMSDLQTWVSAALTDEDTCMDGFSGRAMNGFDGEKERFFYISINLGLKFIKVLLHTKRDQMARKVSICGLIFLIIVLQLCSYFNPCSASNGYSHRKSKSKEFIKKSCRATSYPELCLKSLARRASKIKGNPELLANAALSTTFVAAQTTSRLLKDTSRIHSFKPNEVAAMVDCIADLSDLVQKLQMSTKVMDEGTKNNDVVHVDGSDDVVRVQINDIQTWVNMALEEEETCMTALANMNVKGRVKKGIRKRIVKVAHLTSNALDLLLFCNCLPILTHAWPLMAIITTKANRQQATPELCFKSLARPASKIQGNPKLLAHAPLNTTFFAAQATSRIHSSSPNEVAAMVDCIAGLTDLVQKLQMSTKMWVNMALYKEETCMNGLANMDVKGKVKKGIRKGIVTVAHLTSNALAIVKSFALAHNN</sequence>
<reference evidence="12" key="1">
    <citation type="journal article" date="2019" name="Plant Biotechnol. J.">
        <title>Genome sequencing of the Australian wild diploid species Gossypium australe highlights disease resistance and delayed gland morphogenesis.</title>
        <authorList>
            <person name="Cai Y."/>
            <person name="Cai X."/>
            <person name="Wang Q."/>
            <person name="Wang P."/>
            <person name="Zhang Y."/>
            <person name="Cai C."/>
            <person name="Xu Y."/>
            <person name="Wang K."/>
            <person name="Zhou Z."/>
            <person name="Wang C."/>
            <person name="Geng S."/>
            <person name="Li B."/>
            <person name="Dong Q."/>
            <person name="Hou Y."/>
            <person name="Wang H."/>
            <person name="Ai P."/>
            <person name="Liu Z."/>
            <person name="Yi F."/>
            <person name="Sun M."/>
            <person name="An G."/>
            <person name="Cheng J."/>
            <person name="Zhang Y."/>
            <person name="Shi Q."/>
            <person name="Xie Y."/>
            <person name="Shi X."/>
            <person name="Chang Y."/>
            <person name="Huang F."/>
            <person name="Chen Y."/>
            <person name="Hong S."/>
            <person name="Mi L."/>
            <person name="Sun Q."/>
            <person name="Zhang L."/>
            <person name="Zhou B."/>
            <person name="Peng R."/>
            <person name="Zhang X."/>
            <person name="Liu F."/>
        </authorList>
    </citation>
    <scope>NUCLEOTIDE SEQUENCE [LARGE SCALE GENOMIC DNA]</scope>
    <source>
        <strain evidence="12">cv. PA1801</strain>
    </source>
</reference>
<dbReference type="PANTHER" id="PTHR31080">
    <property type="entry name" value="PECTINESTERASE INHIBITOR-LIKE"/>
    <property type="match status" value="1"/>
</dbReference>
<dbReference type="GO" id="GO:0030599">
    <property type="term" value="F:pectinesterase activity"/>
    <property type="evidence" value="ECO:0007669"/>
    <property type="project" value="UniProtKB-EC"/>
</dbReference>
<name>A0A5B6U9S4_9ROSI</name>
<feature type="domain" description="Pectinesterase inhibitor" evidence="10">
    <location>
        <begin position="38"/>
        <end position="197"/>
    </location>
</feature>
<evidence type="ECO:0000313" key="12">
    <source>
        <dbReference type="Proteomes" id="UP000325315"/>
    </source>
</evidence>
<evidence type="ECO:0000256" key="8">
    <source>
        <dbReference type="SAM" id="Phobius"/>
    </source>
</evidence>
<evidence type="ECO:0000256" key="6">
    <source>
        <dbReference type="ARBA" id="ARBA00023180"/>
    </source>
</evidence>
<dbReference type="PANTHER" id="PTHR31080:SF118">
    <property type="entry name" value="PECTINESTERASE INHIBITOR 10"/>
    <property type="match status" value="1"/>
</dbReference>
<keyword evidence="8" id="KW-0812">Transmembrane</keyword>
<dbReference type="OrthoDB" id="990104at2759"/>
<evidence type="ECO:0000259" key="10">
    <source>
        <dbReference type="SMART" id="SM00856"/>
    </source>
</evidence>
<keyword evidence="6" id="KW-0325">Glycoprotein</keyword>
<dbReference type="Proteomes" id="UP000325315">
    <property type="component" value="Unassembled WGS sequence"/>
</dbReference>
<keyword evidence="8" id="KW-1133">Transmembrane helix</keyword>
<dbReference type="Gene3D" id="1.20.140.40">
    <property type="entry name" value="Invertase/pectin methylesterase inhibitor family protein"/>
    <property type="match status" value="3"/>
</dbReference>
<comment type="similarity">
    <text evidence="1">In the N-terminal section; belongs to the PMEI family.</text>
</comment>
<feature type="chain" id="PRO_5023070301" description="pectinesterase" evidence="9">
    <location>
        <begin position="27"/>
        <end position="563"/>
    </location>
</feature>
<evidence type="ECO:0000256" key="4">
    <source>
        <dbReference type="ARBA" id="ARBA00022729"/>
    </source>
</evidence>
<protein>
    <recommendedName>
        <fullName evidence="3">pectinesterase</fullName>
        <ecNumber evidence="3">3.1.1.11</ecNumber>
    </recommendedName>
</protein>